<sequence>MKEESQQYMSGNNRPFTASFYKALDIITTMRNQNDQSIPYWIQHFKAIAYADDLMVGIGSSSNWRTLLSLLQKYESATNSNVNKEKSILVPITEVAQTINLPNQNLFKVANEETLLRILGYEVNIKGAAKKHLWEDLIQNLVPSLPSSTKKKQLNKINDLISRWIKDKSKLLPRYSTFQLDYNRGGLDAPAKIERALIYQNLRNKRNISVVTALTRFPIKLKEWPDNWKPYLVAWKRLKGNITATKIHKQPGNNFTVKKATEYLKQYSVQPTATQAPTNIQEDLSKHFQWVTTKSVRQFGIRDTVSLRTRKVFTASNI</sequence>
<dbReference type="AlphaFoldDB" id="A0A9N9C9K1"/>
<evidence type="ECO:0000313" key="2">
    <source>
        <dbReference type="EMBL" id="CAG8592390.1"/>
    </source>
</evidence>
<protein>
    <submittedName>
        <fullName evidence="2">857_t:CDS:1</fullName>
    </submittedName>
</protein>
<evidence type="ECO:0000259" key="1">
    <source>
        <dbReference type="PROSITE" id="PS50878"/>
    </source>
</evidence>
<evidence type="ECO:0000313" key="3">
    <source>
        <dbReference type="Proteomes" id="UP000789508"/>
    </source>
</evidence>
<comment type="caution">
    <text evidence="2">The sequence shown here is derived from an EMBL/GenBank/DDBJ whole genome shotgun (WGS) entry which is preliminary data.</text>
</comment>
<dbReference type="Proteomes" id="UP000789508">
    <property type="component" value="Unassembled WGS sequence"/>
</dbReference>
<gene>
    <name evidence="2" type="ORF">ALEPTO_LOCUS7763</name>
</gene>
<feature type="domain" description="Reverse transcriptase" evidence="1">
    <location>
        <begin position="1"/>
        <end position="123"/>
    </location>
</feature>
<keyword evidence="3" id="KW-1185">Reference proteome</keyword>
<dbReference type="InterPro" id="IPR000477">
    <property type="entry name" value="RT_dom"/>
</dbReference>
<reference evidence="2" key="1">
    <citation type="submission" date="2021-06" db="EMBL/GenBank/DDBJ databases">
        <authorList>
            <person name="Kallberg Y."/>
            <person name="Tangrot J."/>
            <person name="Rosling A."/>
        </authorList>
    </citation>
    <scope>NUCLEOTIDE SEQUENCE</scope>
    <source>
        <strain evidence="2">FL130A</strain>
    </source>
</reference>
<accession>A0A9N9C9K1</accession>
<dbReference type="EMBL" id="CAJVPS010003646">
    <property type="protein sequence ID" value="CAG8592390.1"/>
    <property type="molecule type" value="Genomic_DNA"/>
</dbReference>
<proteinExistence type="predicted"/>
<name>A0A9N9C9K1_9GLOM</name>
<organism evidence="2 3">
    <name type="scientific">Ambispora leptoticha</name>
    <dbReference type="NCBI Taxonomy" id="144679"/>
    <lineage>
        <taxon>Eukaryota</taxon>
        <taxon>Fungi</taxon>
        <taxon>Fungi incertae sedis</taxon>
        <taxon>Mucoromycota</taxon>
        <taxon>Glomeromycotina</taxon>
        <taxon>Glomeromycetes</taxon>
        <taxon>Archaeosporales</taxon>
        <taxon>Ambisporaceae</taxon>
        <taxon>Ambispora</taxon>
    </lineage>
</organism>
<dbReference type="OrthoDB" id="2417874at2759"/>
<dbReference type="PROSITE" id="PS50878">
    <property type="entry name" value="RT_POL"/>
    <property type="match status" value="1"/>
</dbReference>